<keyword evidence="9" id="KW-0325">Glycoprotein</keyword>
<feature type="domain" description="Leucine-rich repeat-containing N-terminal plant-type" evidence="11">
    <location>
        <begin position="1656"/>
        <end position="1706"/>
    </location>
</feature>
<keyword evidence="7 10" id="KW-0472">Membrane</keyword>
<accession>A0ABQ7Z6N1</accession>
<keyword evidence="5" id="KW-0677">Repeat</keyword>
<evidence type="ECO:0000256" key="10">
    <source>
        <dbReference type="SAM" id="Phobius"/>
    </source>
</evidence>
<dbReference type="PANTHER" id="PTHR48062">
    <property type="entry name" value="RECEPTOR-LIKE PROTEIN 14"/>
    <property type="match status" value="1"/>
</dbReference>
<dbReference type="PRINTS" id="PR00019">
    <property type="entry name" value="LEURICHRPT"/>
</dbReference>
<feature type="transmembrane region" description="Helical" evidence="10">
    <location>
        <begin position="3021"/>
        <end position="3042"/>
    </location>
</feature>
<keyword evidence="6 10" id="KW-1133">Transmembrane helix</keyword>
<dbReference type="InterPro" id="IPR051502">
    <property type="entry name" value="RLP_Defense_Trigger"/>
</dbReference>
<dbReference type="PROSITE" id="PS51450">
    <property type="entry name" value="LRR"/>
    <property type="match status" value="2"/>
</dbReference>
<gene>
    <name evidence="12" type="ORF">HID58_073214</name>
</gene>
<dbReference type="Pfam" id="PF08263">
    <property type="entry name" value="LRRNT_2"/>
    <property type="match status" value="4"/>
</dbReference>
<dbReference type="PANTHER" id="PTHR48062:SF42">
    <property type="entry name" value="RECEPTOR-LIKE PROTEIN 14"/>
    <property type="match status" value="1"/>
</dbReference>
<keyword evidence="13" id="KW-1185">Reference proteome</keyword>
<evidence type="ECO:0000256" key="9">
    <source>
        <dbReference type="ARBA" id="ARBA00023180"/>
    </source>
</evidence>
<dbReference type="InterPro" id="IPR003591">
    <property type="entry name" value="Leu-rich_rpt_typical-subtyp"/>
</dbReference>
<dbReference type="SUPFAM" id="SSF52047">
    <property type="entry name" value="RNI-like"/>
    <property type="match status" value="1"/>
</dbReference>
<keyword evidence="4 10" id="KW-0812">Transmembrane</keyword>
<evidence type="ECO:0000256" key="8">
    <source>
        <dbReference type="ARBA" id="ARBA00023170"/>
    </source>
</evidence>
<evidence type="ECO:0000256" key="6">
    <source>
        <dbReference type="ARBA" id="ARBA00022989"/>
    </source>
</evidence>
<dbReference type="InterPro" id="IPR032675">
    <property type="entry name" value="LRR_dom_sf"/>
</dbReference>
<dbReference type="InterPro" id="IPR001611">
    <property type="entry name" value="Leu-rich_rpt"/>
</dbReference>
<feature type="non-terminal residue" evidence="12">
    <location>
        <position position="3065"/>
    </location>
</feature>
<keyword evidence="8" id="KW-0675">Receptor</keyword>
<feature type="domain" description="Leucine-rich repeat-containing N-terminal plant-type" evidence="11">
    <location>
        <begin position="762"/>
        <end position="808"/>
    </location>
</feature>
<sequence length="3065" mass="343111">MGIFIKLTIITDKKMEGKVLLRKYLIWVILLLGQLHGYKSCVEKERKALLELKKYIISITIEEGSDYVVPTWSYEAKSDCCRWEGVKCNPASKRVTEIAFATLSLKENSLLNLSLLHPFEYVRSLSFNGDYFENFKGMYDHLNGMFDDVEARFSFAGYKSLGKLRNLEILDLTRNRFNNSIFPFINAATSLTTLSLRTNLLSGPFPAKELKDLKNLELLNLSRNKFNGPLELQGRSQILVDLIAAYNIGAYICVDFCLVADLSALRMLRSLDLGHNNFSVPTGFQGKFTQMFSKMLVFIYPKQKGYTNLSSLKNLEILDLSGNAFNNSIFPFLNSATSLKRLFLRSNNLDGPFPDEELRDLTNLELLDLSENKFKGPLPIRVLPFLRKLKALDLSGNEFSASRGLQGKSIHILCYSIKIGGELIFIDVYVKLHLIITGICEMKDMQELDLSHNKLVGQFPICLTGLTRLRVLDLSSNQLTGKVPSALGNLRSLKYLSLLDNKFEGSFSVGSLANLSELRVFKLGSKSKSFQVECRTNDFNHLLAENVGWVLPHLMYMKLANNRFQGTLPSSLGNMKEIHLLDISHNSFHGELPRSILMGCSSMGFLTMSHNKLSGEVNELSGDIPAELGGLLELQALNLSHNKISGLIPKTFSGLKSVESLDLSFNRLQGRIPSQLTELSSLAVFNVSFNNLSGDLGYLAETKMCEKWHRLRFGGKATSAAQLPLRLVVCLTEFEGKVFLGQYLIWVIVLLGQLHGYKSCIQKERKALLELKQYLISISEEGQSDYVLTTWTNDTKSQCCRWEGVKCSRTSGRVQSLDLSECAFSALFDDIEGYKSLSRLRKLEILDLSSNEFNNSIFPFLNAATSLKTLFLGFNKMDGPFPVKELRNLTKLELLDLSGNRYNNSMPEFTHLKKLKALDLSANYFSSSMELQGKLAFKISLSLLLSTLFQKLEIFCGMKNLQELYLSGNYFSGRLPLCLGGLSKLQVLDLSLNQLSGTLPSIFSSLESLEYLSLLNNKFKGIFSLKLLANLTNLKVFKLSSTSDMLQVDAETTWLPKFQLSIASLPFCGLEKIPNFLMYQKKLHLLDLSSNRISGTIPSWLLANNPELEVLQLQNNSLTVFQIPTTAHILQFLDLSANNINGVLPDDIGHVLPNLKHMNGSHNGFQGNFPSSIGEMKNISFLDLSHNKLSGVLPRPLFTGCFSLQILQLSHNQLGGDVLPGQTNLTSLAVLRMDNNLFTGEIGDGLLTLVNLSVLDMSNNLLRGSVPILIPNSSDMFMLLLSNNLLEGTLPSSLLANQHLNFLDLSGNLLSGALPSYDSSMYGIKLFLHNNSFTGEIPRTLLENAEILDLRNNKLSGSIPQFVNTMDMRIFLLKGNNLTGSIPRDLFGLKNIGLLDLSNNKLSGNIPSCLYNLSFGSGEYEQVRNGASEAYGFVPSLQRELYRTTFLVDEFKIDYETYMSFEIQFAAKQSIGTVDFMYGLDLSSNELSGVIPSELGELSIPDSFSKLTDIESLDLSYNMLHGNIPRQLTNLTSLAVFNVSYNNLSGLIPQGRQFDTFNDMSYLSNPLLCGLPTKRSCEEAKKSTEEADNRGREDDDEDDIDMMVFLSLCASIVFGVRAWLRLIDAFITSTKKRKVYLIWVIIVLGQIHVYKSCIEEERKALLNLKTYLASEGSRQHHHFPTFDYILHTWTNDTTSDCCKWEGVNCTLTSAQVNGLAFLEYMYLPDKALLNLSLLHPFEELRSLNLSGAEYQFGGLFDDVEGYKSLRKLRNLEVLDFSLDAFDNSIFPFPKAATSLTTLLFRRNSMDGPFPVKRRVCTNLIKFSITAGGMCELKNLQELDLSQNNLVGQFPLCLTSLNGLRALDLSSNQLTGMVPYTLSRLKSLEYLSLFDNDFEGLFSFGSLSNLSKLKVLKLYSKSNSLQLYLETSWKPKFELSVIVLRSCKLKKVPHFLLHQKELRQVDLSDNQISENFPSWLLANNTKLELPESAHSLLFLDVSVNDFNHNFPENIGWILPSLRYVNLANNGFQGNLPSSLGNMKKIQFLDISHNKFHGKLPKSFIEGCYSLRILKMTHNKLSGEVLPVSTNFTDILVLLMDSNQFTGKIGEGLRKLQGLSLLDISNNSVVPSWISELHLLNVLLISNNFLGGEIHVSLFNISTLYIVNLSANTLYGDIPPHVNSTRQVVLLLQDNCLSRAILDTFLLNVILDLRNNKLSGNIPEFINTQNISILLLRENNLTGIIPQQLCGLSNIHLLDLSNNILNFFMGKYVILVILLLGQLHGYKSCVEKERKALLELRKYLMSITEEKWFGYVLSTWTNDTKVDCCLWEGVKCNRTSQRVAEIAFGTPYFNKNSLLNLSLLHPFEDVRSLDLGGSFFIGLFDDVLTNFPLKHRIFNLNGYLVVSSIILLGIYALKRIYRYKSLGRLKNLEILDLTLNRFNNSIFPFLNAATSLTTLYLRENCYLNSPFPAKELKDLTNLELLDLSENKLNGSVPIKDSSALRKMKALDLRICEMKSLQELYVSRNKLVGQLPLCLTGLTGLRVLDLSSNNLTGKLPPSLGNLGSLTYLSLLENNFEGAFSVGWLANLSQLRVFRLGSRSKSFQVESEGSWNPKFQPSVVELPSCNLVKLSMDNNLFTGKIGQGLLNLRGLQLLDISNNNLIGVIPSWIGELQALNALLLSNNSLEGEIPISLFDIPFLQLVDISANTLSGDIPPHVNSLGKALLLFQDNNLSGVIPETLLTHVAVLDLRNNRLSGNVPEFTYTKDTHTLLLRGNNLTGSIPRQLCGLQGIKLLDLSNNRLNGSIPSCFSNTSFAFGKEDTLSDQHYGGVSGGVIQLYEQEYSMLFKSLIVLDSFRIVYVPDTQIKVEFATKHRYDTYLGRNLKLLYGMDLSENELSGDIPADLGGLLELQALNLSHNKLSGSIPENFSGLKNVESLDLSFNRLQGWIPSQLTELSSLAVFNVSFNNLSGVIPQGKQFNTFDVQSYLGNPLLCGLSINTSCDRSHYQEPDNGVEADESIVDMVSFYWSLAAAYVAILIGICSSLSFDSPWRRFWFYLVDAFIHKAKSLL</sequence>
<feature type="transmembrane region" description="Helical" evidence="10">
    <location>
        <begin position="2394"/>
        <end position="2411"/>
    </location>
</feature>
<evidence type="ECO:0000256" key="5">
    <source>
        <dbReference type="ARBA" id="ARBA00022737"/>
    </source>
</evidence>
<comment type="subcellular location">
    <subcellularLocation>
        <location evidence="1">Cell membrane</location>
        <topology evidence="1">Single-pass type I membrane protein</topology>
    </subcellularLocation>
</comment>
<evidence type="ECO:0000256" key="4">
    <source>
        <dbReference type="ARBA" id="ARBA00022692"/>
    </source>
</evidence>
<dbReference type="Gene3D" id="3.80.10.10">
    <property type="entry name" value="Ribonuclease Inhibitor"/>
    <property type="match status" value="16"/>
</dbReference>
<keyword evidence="3" id="KW-0433">Leucine-rich repeat</keyword>
<evidence type="ECO:0000256" key="1">
    <source>
        <dbReference type="ARBA" id="ARBA00004251"/>
    </source>
</evidence>
<evidence type="ECO:0000256" key="2">
    <source>
        <dbReference type="ARBA" id="ARBA00009592"/>
    </source>
</evidence>
<dbReference type="EMBL" id="JAGKQM010000016">
    <property type="protein sequence ID" value="KAH0875852.1"/>
    <property type="molecule type" value="Genomic_DNA"/>
</dbReference>
<evidence type="ECO:0000259" key="11">
    <source>
        <dbReference type="Pfam" id="PF08263"/>
    </source>
</evidence>
<name>A0ABQ7Z6N1_BRANA</name>
<evidence type="ECO:0000256" key="7">
    <source>
        <dbReference type="ARBA" id="ARBA00023136"/>
    </source>
</evidence>
<dbReference type="SUPFAM" id="SSF52058">
    <property type="entry name" value="L domain-like"/>
    <property type="match status" value="9"/>
</dbReference>
<dbReference type="SMART" id="SM00369">
    <property type="entry name" value="LRR_TYP"/>
    <property type="match status" value="30"/>
</dbReference>
<evidence type="ECO:0000256" key="3">
    <source>
        <dbReference type="ARBA" id="ARBA00022614"/>
    </source>
</evidence>
<dbReference type="Proteomes" id="UP000824890">
    <property type="component" value="Unassembled WGS sequence"/>
</dbReference>
<dbReference type="Pfam" id="PF00560">
    <property type="entry name" value="LRR_1"/>
    <property type="match status" value="10"/>
</dbReference>
<reference evidence="12 13" key="1">
    <citation type="submission" date="2021-05" db="EMBL/GenBank/DDBJ databases">
        <title>Genome Assembly of Synthetic Allotetraploid Brassica napus Reveals Homoeologous Exchanges between Subgenomes.</title>
        <authorList>
            <person name="Davis J.T."/>
        </authorList>
    </citation>
    <scope>NUCLEOTIDE SEQUENCE [LARGE SCALE GENOMIC DNA]</scope>
    <source>
        <strain evidence="13">cv. Da-Ae</strain>
        <tissue evidence="12">Seedling</tissue>
    </source>
</reference>
<feature type="transmembrane region" description="Helical" evidence="10">
    <location>
        <begin position="2258"/>
        <end position="2280"/>
    </location>
</feature>
<feature type="domain" description="Leucine-rich repeat-containing N-terminal plant-type" evidence="11">
    <location>
        <begin position="2286"/>
        <end position="2331"/>
    </location>
</feature>
<protein>
    <recommendedName>
        <fullName evidence="11">Leucine-rich repeat-containing N-terminal plant-type domain-containing protein</fullName>
    </recommendedName>
</protein>
<comment type="similarity">
    <text evidence="2">Belongs to the RLP family.</text>
</comment>
<evidence type="ECO:0000313" key="13">
    <source>
        <dbReference type="Proteomes" id="UP000824890"/>
    </source>
</evidence>
<dbReference type="InterPro" id="IPR013210">
    <property type="entry name" value="LRR_N_plant-typ"/>
</dbReference>
<comment type="caution">
    <text evidence="12">The sequence shown here is derived from an EMBL/GenBank/DDBJ whole genome shotgun (WGS) entry which is preliminary data.</text>
</comment>
<proteinExistence type="inferred from homology"/>
<organism evidence="12 13">
    <name type="scientific">Brassica napus</name>
    <name type="common">Rape</name>
    <dbReference type="NCBI Taxonomy" id="3708"/>
    <lineage>
        <taxon>Eukaryota</taxon>
        <taxon>Viridiplantae</taxon>
        <taxon>Streptophyta</taxon>
        <taxon>Embryophyta</taxon>
        <taxon>Tracheophyta</taxon>
        <taxon>Spermatophyta</taxon>
        <taxon>Magnoliopsida</taxon>
        <taxon>eudicotyledons</taxon>
        <taxon>Gunneridae</taxon>
        <taxon>Pentapetalae</taxon>
        <taxon>rosids</taxon>
        <taxon>malvids</taxon>
        <taxon>Brassicales</taxon>
        <taxon>Brassicaceae</taxon>
        <taxon>Brassiceae</taxon>
        <taxon>Brassica</taxon>
    </lineage>
</organism>
<dbReference type="Pfam" id="PF13855">
    <property type="entry name" value="LRR_8"/>
    <property type="match status" value="4"/>
</dbReference>
<feature type="domain" description="Leucine-rich repeat-containing N-terminal plant-type" evidence="11">
    <location>
        <begin position="44"/>
        <end position="89"/>
    </location>
</feature>
<dbReference type="SMART" id="SM00365">
    <property type="entry name" value="LRR_SD22"/>
    <property type="match status" value="22"/>
</dbReference>
<evidence type="ECO:0000313" key="12">
    <source>
        <dbReference type="EMBL" id="KAH0875852.1"/>
    </source>
</evidence>